<evidence type="ECO:0000313" key="3">
    <source>
        <dbReference type="Proteomes" id="UP000698800"/>
    </source>
</evidence>
<proteinExistence type="predicted"/>
<sequence length="219" mass="23812">MPAPPTASSQPLHHSPQKSQSQPEDQFPAPPTEPTSARLSLPFQFRFPLSLILSSIAGASLGLSHGSRNAGLRFRAENAHRLPTTPTGWYLYHKSKNYHVALGGLKEGARMGFRIGWWAGMFVIIEEAVDRLRYGRGRGGDFLSTVVAGLGVAGGFSAWNRFPLPTAARTAKSGLLFGLAFGLAQDAVSFARGRRLAYVEFLFGKRKREEGVDGDRLTS</sequence>
<organism evidence="2 3">
    <name type="scientific">Glutinoglossum americanum</name>
    <dbReference type="NCBI Taxonomy" id="1670608"/>
    <lineage>
        <taxon>Eukaryota</taxon>
        <taxon>Fungi</taxon>
        <taxon>Dikarya</taxon>
        <taxon>Ascomycota</taxon>
        <taxon>Pezizomycotina</taxon>
        <taxon>Geoglossomycetes</taxon>
        <taxon>Geoglossales</taxon>
        <taxon>Geoglossaceae</taxon>
        <taxon>Glutinoglossum</taxon>
    </lineage>
</organism>
<gene>
    <name evidence="2" type="ORF">FGG08_002151</name>
</gene>
<evidence type="ECO:0000256" key="1">
    <source>
        <dbReference type="SAM" id="MobiDB-lite"/>
    </source>
</evidence>
<feature type="compositionally biased region" description="Polar residues" evidence="1">
    <location>
        <begin position="1"/>
        <end position="24"/>
    </location>
</feature>
<keyword evidence="3" id="KW-1185">Reference proteome</keyword>
<accession>A0A9P8IC99</accession>
<dbReference type="EMBL" id="JAGHQL010000030">
    <property type="protein sequence ID" value="KAH0543590.1"/>
    <property type="molecule type" value="Genomic_DNA"/>
</dbReference>
<name>A0A9P8IC99_9PEZI</name>
<dbReference type="PANTHER" id="PTHR37852">
    <property type="entry name" value="YALI0B21208P"/>
    <property type="match status" value="1"/>
</dbReference>
<dbReference type="Proteomes" id="UP000698800">
    <property type="component" value="Unassembled WGS sequence"/>
</dbReference>
<dbReference type="OrthoDB" id="5584028at2759"/>
<reference evidence="2" key="1">
    <citation type="submission" date="2021-03" db="EMBL/GenBank/DDBJ databases">
        <title>Comparative genomics and phylogenomic investigation of the class Geoglossomycetes provide insights into ecological specialization and systematics.</title>
        <authorList>
            <person name="Melie T."/>
            <person name="Pirro S."/>
            <person name="Miller A.N."/>
            <person name="Quandt A."/>
        </authorList>
    </citation>
    <scope>NUCLEOTIDE SEQUENCE</scope>
    <source>
        <strain evidence="2">GBOQ0MN5Z8</strain>
    </source>
</reference>
<feature type="region of interest" description="Disordered" evidence="1">
    <location>
        <begin position="1"/>
        <end position="35"/>
    </location>
</feature>
<evidence type="ECO:0000313" key="2">
    <source>
        <dbReference type="EMBL" id="KAH0543590.1"/>
    </source>
</evidence>
<protein>
    <submittedName>
        <fullName evidence="2">Uncharacterized protein</fullName>
    </submittedName>
</protein>
<comment type="caution">
    <text evidence="2">The sequence shown here is derived from an EMBL/GenBank/DDBJ whole genome shotgun (WGS) entry which is preliminary data.</text>
</comment>
<dbReference type="AlphaFoldDB" id="A0A9P8IC99"/>
<dbReference type="PANTHER" id="PTHR37852:SF1">
    <property type="entry name" value="HIG1 DOMAIN-CONTAINING PROTEIN"/>
    <property type="match status" value="1"/>
</dbReference>